<dbReference type="EMBL" id="JRYO01000217">
    <property type="protein sequence ID" value="KHE91087.1"/>
    <property type="molecule type" value="Genomic_DNA"/>
</dbReference>
<organism evidence="2 3">
    <name type="scientific">Candidatus Scalindua brodae</name>
    <dbReference type="NCBI Taxonomy" id="237368"/>
    <lineage>
        <taxon>Bacteria</taxon>
        <taxon>Pseudomonadati</taxon>
        <taxon>Planctomycetota</taxon>
        <taxon>Candidatus Brocadiia</taxon>
        <taxon>Candidatus Brocadiales</taxon>
        <taxon>Candidatus Scalinduaceae</taxon>
        <taxon>Candidatus Scalindua</taxon>
    </lineage>
</organism>
<name>A0A0B0ECX3_9BACT</name>
<evidence type="ECO:0000313" key="2">
    <source>
        <dbReference type="EMBL" id="KHE91087.1"/>
    </source>
</evidence>
<dbReference type="GO" id="GO:0006313">
    <property type="term" value="P:DNA transposition"/>
    <property type="evidence" value="ECO:0007669"/>
    <property type="project" value="InterPro"/>
</dbReference>
<dbReference type="GO" id="GO:0003677">
    <property type="term" value="F:DNA binding"/>
    <property type="evidence" value="ECO:0007669"/>
    <property type="project" value="InterPro"/>
</dbReference>
<gene>
    <name evidence="2" type="ORF">SCABRO_03172</name>
</gene>
<dbReference type="GO" id="GO:0004803">
    <property type="term" value="F:transposase activity"/>
    <property type="evidence" value="ECO:0007669"/>
    <property type="project" value="InterPro"/>
</dbReference>
<comment type="caution">
    <text evidence="2">The sequence shown here is derived from an EMBL/GenBank/DDBJ whole genome shotgun (WGS) entry which is preliminary data.</text>
</comment>
<accession>A0A0B0ECX3</accession>
<dbReference type="InterPro" id="IPR002559">
    <property type="entry name" value="Transposase_11"/>
</dbReference>
<evidence type="ECO:0000313" key="3">
    <source>
        <dbReference type="Proteomes" id="UP000030652"/>
    </source>
</evidence>
<dbReference type="Proteomes" id="UP000030652">
    <property type="component" value="Unassembled WGS sequence"/>
</dbReference>
<protein>
    <submittedName>
        <fullName evidence="2">Putative orf</fullName>
    </submittedName>
</protein>
<feature type="domain" description="Transposase IS4-like" evidence="1">
    <location>
        <begin position="300"/>
        <end position="511"/>
    </location>
</feature>
<dbReference type="SUPFAM" id="SSF53098">
    <property type="entry name" value="Ribonuclease H-like"/>
    <property type="match status" value="1"/>
</dbReference>
<dbReference type="InterPro" id="IPR012337">
    <property type="entry name" value="RNaseH-like_sf"/>
</dbReference>
<sequence>MAISTPNRELHDFFDQPTLPTHKKYEALRSFFYEKKSAEEVANKFGYRLSYFYNLTRDFRSRLKKSPNQNVFFLSPKFGRKEKDRDGNVVSLITKLRKQYISIPEIKSILDAKDHRVSEKYIWHILKKEGFAKLPRRSKGVTGRSITNDKIRAPQSIQLEYISENFSTQNSIGILCMLPYIQKFGIDKVIQNSEYPETESINRLSSILSFVALKLSNVRRYSADDLWCMDRGLGFFAGLNVLPKTGWFSSYSSRVTRSMNLSFLKSLHKIWKSNGLLSDTLNLDFTTIPYWGDDSHLENNWSGKRNKSLSSILSVIAQDPDSGIIDYTDTSIRRDREPQVVFEVLDFYRKEVPQGEDLKYLVFDSKFTPYENLRKLDDNQIKFITIRRRGKNIVEKLENLDKSSWKKTRIMNADGKGRLLKIYEERILLKEYGKSLRQIAITGHGKIKPALLITNDEEIKPEDLVRKYCRRWIVEKGISEQIDFFHLNRVSSSMVIKVDFDLTMTVLSHNLYRLLAKNLPGYTHNTSTSLFEKFVSNSGEIEISHDTIKVKMKKKRNLPALLTEMEKFQNSVLPWMENKKIYFCGASSS</sequence>
<dbReference type="eggNOG" id="ENOG502ZBG6">
    <property type="taxonomic scope" value="Bacteria"/>
</dbReference>
<dbReference type="AlphaFoldDB" id="A0A0B0ECX3"/>
<proteinExistence type="predicted"/>
<evidence type="ECO:0000259" key="1">
    <source>
        <dbReference type="Pfam" id="PF01609"/>
    </source>
</evidence>
<reference evidence="2 3" key="1">
    <citation type="submission" date="2014-10" db="EMBL/GenBank/DDBJ databases">
        <title>Draft genome of anammox bacterium scalindua brodae, obtained using differential coverage binning of sequence data from two enrichment reactors.</title>
        <authorList>
            <person name="Speth D.R."/>
            <person name="Russ L."/>
            <person name="Kartal B."/>
            <person name="Op den Camp H.J."/>
            <person name="Dutilh B.E."/>
            <person name="Jetten M.S."/>
        </authorList>
    </citation>
    <scope>NUCLEOTIDE SEQUENCE [LARGE SCALE GENOMIC DNA]</scope>
    <source>
        <strain evidence="2">RU1</strain>
    </source>
</reference>
<dbReference type="Pfam" id="PF01609">
    <property type="entry name" value="DDE_Tnp_1"/>
    <property type="match status" value="1"/>
</dbReference>